<dbReference type="Proteomes" id="UP001529369">
    <property type="component" value="Unassembled WGS sequence"/>
</dbReference>
<sequence>MELGYSPNGEAFVARYEPGDMVLLHRSEPGDLAQGQVGDWGKVVAVGAGGLLTIRIAGYALPKDAGLATLSDIPARRVRPCSPRGEALILPPRIPDGKLWGARIGRLPSR</sequence>
<protein>
    <submittedName>
        <fullName evidence="1">Uncharacterized protein</fullName>
    </submittedName>
</protein>
<name>A0ABT8A3X9_9PROT</name>
<gene>
    <name evidence="1" type="ORF">QWZ14_08905</name>
</gene>
<dbReference type="RefSeq" id="WP_290316279.1">
    <property type="nucleotide sequence ID" value="NZ_JAUFPN010000102.1"/>
</dbReference>
<organism evidence="1 2">
    <name type="scientific">Paeniroseomonas aquatica</name>
    <dbReference type="NCBI Taxonomy" id="373043"/>
    <lineage>
        <taxon>Bacteria</taxon>
        <taxon>Pseudomonadati</taxon>
        <taxon>Pseudomonadota</taxon>
        <taxon>Alphaproteobacteria</taxon>
        <taxon>Acetobacterales</taxon>
        <taxon>Acetobacteraceae</taxon>
        <taxon>Paeniroseomonas</taxon>
    </lineage>
</organism>
<evidence type="ECO:0000313" key="1">
    <source>
        <dbReference type="EMBL" id="MDN3564480.1"/>
    </source>
</evidence>
<proteinExistence type="predicted"/>
<evidence type="ECO:0000313" key="2">
    <source>
        <dbReference type="Proteomes" id="UP001529369"/>
    </source>
</evidence>
<reference evidence="2" key="1">
    <citation type="journal article" date="2019" name="Int. J. Syst. Evol. Microbiol.">
        <title>The Global Catalogue of Microorganisms (GCM) 10K type strain sequencing project: providing services to taxonomists for standard genome sequencing and annotation.</title>
        <authorList>
            <consortium name="The Broad Institute Genomics Platform"/>
            <consortium name="The Broad Institute Genome Sequencing Center for Infectious Disease"/>
            <person name="Wu L."/>
            <person name="Ma J."/>
        </authorList>
    </citation>
    <scope>NUCLEOTIDE SEQUENCE [LARGE SCALE GENOMIC DNA]</scope>
    <source>
        <strain evidence="2">CECT 7131</strain>
    </source>
</reference>
<dbReference type="EMBL" id="JAUFPN010000102">
    <property type="protein sequence ID" value="MDN3564480.1"/>
    <property type="molecule type" value="Genomic_DNA"/>
</dbReference>
<comment type="caution">
    <text evidence="1">The sequence shown here is derived from an EMBL/GenBank/DDBJ whole genome shotgun (WGS) entry which is preliminary data.</text>
</comment>
<accession>A0ABT8A3X9</accession>
<keyword evidence="2" id="KW-1185">Reference proteome</keyword>